<dbReference type="SUPFAM" id="SSF57667">
    <property type="entry name" value="beta-beta-alpha zinc fingers"/>
    <property type="match status" value="1"/>
</dbReference>
<evidence type="ECO:0000313" key="10">
    <source>
        <dbReference type="Proteomes" id="UP000520463"/>
    </source>
</evidence>
<feature type="non-terminal residue" evidence="9">
    <location>
        <position position="54"/>
    </location>
</feature>
<gene>
    <name evidence="9" type="primary">Znf283</name>
    <name evidence="9" type="ORF">FORRUF_R08648</name>
</gene>
<evidence type="ECO:0000256" key="2">
    <source>
        <dbReference type="ARBA" id="ARBA00022723"/>
    </source>
</evidence>
<dbReference type="GO" id="GO:0000978">
    <property type="term" value="F:RNA polymerase II cis-regulatory region sequence-specific DNA binding"/>
    <property type="evidence" value="ECO:0007669"/>
    <property type="project" value="TreeGrafter"/>
</dbReference>
<evidence type="ECO:0000256" key="4">
    <source>
        <dbReference type="ARBA" id="ARBA00022771"/>
    </source>
</evidence>
<dbReference type="GO" id="GO:0000981">
    <property type="term" value="F:DNA-binding transcription factor activity, RNA polymerase II-specific"/>
    <property type="evidence" value="ECO:0007669"/>
    <property type="project" value="TreeGrafter"/>
</dbReference>
<dbReference type="PROSITE" id="PS00028">
    <property type="entry name" value="ZINC_FINGER_C2H2_1"/>
    <property type="match status" value="1"/>
</dbReference>
<dbReference type="GO" id="GO:0008270">
    <property type="term" value="F:zinc ion binding"/>
    <property type="evidence" value="ECO:0007669"/>
    <property type="project" value="UniProtKB-KW"/>
</dbReference>
<accession>A0A7L0NG97</accession>
<evidence type="ECO:0000256" key="6">
    <source>
        <dbReference type="ARBA" id="ARBA00023242"/>
    </source>
</evidence>
<dbReference type="PROSITE" id="PS50157">
    <property type="entry name" value="ZINC_FINGER_C2H2_2"/>
    <property type="match status" value="1"/>
</dbReference>
<evidence type="ECO:0000313" key="9">
    <source>
        <dbReference type="EMBL" id="NXK92005.1"/>
    </source>
</evidence>
<keyword evidence="4 7" id="KW-0863">Zinc-finger</keyword>
<dbReference type="AlphaFoldDB" id="A0A7L0NG97"/>
<evidence type="ECO:0000256" key="7">
    <source>
        <dbReference type="PROSITE-ProRule" id="PRU00042"/>
    </source>
</evidence>
<dbReference type="InterPro" id="IPR036236">
    <property type="entry name" value="Znf_C2H2_sf"/>
</dbReference>
<evidence type="ECO:0000259" key="8">
    <source>
        <dbReference type="PROSITE" id="PS50157"/>
    </source>
</evidence>
<evidence type="ECO:0000256" key="5">
    <source>
        <dbReference type="ARBA" id="ARBA00022833"/>
    </source>
</evidence>
<comment type="subcellular location">
    <subcellularLocation>
        <location evidence="1">Nucleus</location>
    </subcellularLocation>
</comment>
<name>A0A7L0NG97_9PASS</name>
<keyword evidence="3" id="KW-0677">Repeat</keyword>
<keyword evidence="10" id="KW-1185">Reference proteome</keyword>
<dbReference type="PANTHER" id="PTHR23226:SF416">
    <property type="entry name" value="FI01424P"/>
    <property type="match status" value="1"/>
</dbReference>
<protein>
    <submittedName>
        <fullName evidence="9">ZN283 protein</fullName>
    </submittedName>
</protein>
<dbReference type="GO" id="GO:0005634">
    <property type="term" value="C:nucleus"/>
    <property type="evidence" value="ECO:0007669"/>
    <property type="project" value="UniProtKB-SubCell"/>
</dbReference>
<dbReference type="PANTHER" id="PTHR23226">
    <property type="entry name" value="ZINC FINGER AND SCAN DOMAIN-CONTAINING"/>
    <property type="match status" value="1"/>
</dbReference>
<dbReference type="OrthoDB" id="8922241at2759"/>
<dbReference type="EMBL" id="VXAU01003125">
    <property type="protein sequence ID" value="NXK92005.1"/>
    <property type="molecule type" value="Genomic_DNA"/>
</dbReference>
<reference evidence="9 10" key="1">
    <citation type="submission" date="2019-09" db="EMBL/GenBank/DDBJ databases">
        <title>Bird 10,000 Genomes (B10K) Project - Family phase.</title>
        <authorList>
            <person name="Zhang G."/>
        </authorList>
    </citation>
    <scope>NUCLEOTIDE SEQUENCE [LARGE SCALE GENOMIC DNA]</scope>
    <source>
        <strain evidence="9">B10K-DU-001-43</strain>
        <tissue evidence="9">Muscle</tissue>
    </source>
</reference>
<organism evidence="9 10">
    <name type="scientific">Formicarius rufipectus</name>
    <dbReference type="NCBI Taxonomy" id="1118560"/>
    <lineage>
        <taxon>Eukaryota</taxon>
        <taxon>Metazoa</taxon>
        <taxon>Chordata</taxon>
        <taxon>Craniata</taxon>
        <taxon>Vertebrata</taxon>
        <taxon>Euteleostomi</taxon>
        <taxon>Archelosauria</taxon>
        <taxon>Archosauria</taxon>
        <taxon>Dinosauria</taxon>
        <taxon>Saurischia</taxon>
        <taxon>Theropoda</taxon>
        <taxon>Coelurosauria</taxon>
        <taxon>Aves</taxon>
        <taxon>Neognathae</taxon>
        <taxon>Neoaves</taxon>
        <taxon>Telluraves</taxon>
        <taxon>Australaves</taxon>
        <taxon>Passeriformes</taxon>
        <taxon>Formicariidae</taxon>
        <taxon>Formicarius</taxon>
    </lineage>
</organism>
<sequence>CQERGQHFNQSSELMVQEQLPTREKPYKCLECGRSFSKTFHLSRHQKLHRGEQP</sequence>
<dbReference type="Proteomes" id="UP000520463">
    <property type="component" value="Unassembled WGS sequence"/>
</dbReference>
<evidence type="ECO:0000256" key="3">
    <source>
        <dbReference type="ARBA" id="ARBA00022737"/>
    </source>
</evidence>
<proteinExistence type="predicted"/>
<dbReference type="Gene3D" id="3.30.160.60">
    <property type="entry name" value="Classic Zinc Finger"/>
    <property type="match status" value="1"/>
</dbReference>
<dbReference type="InterPro" id="IPR013087">
    <property type="entry name" value="Znf_C2H2_type"/>
</dbReference>
<dbReference type="FunFam" id="3.30.160.60:FF:002343">
    <property type="entry name" value="Zinc finger protein 33A"/>
    <property type="match status" value="1"/>
</dbReference>
<evidence type="ECO:0000256" key="1">
    <source>
        <dbReference type="ARBA" id="ARBA00004123"/>
    </source>
</evidence>
<keyword evidence="6" id="KW-0539">Nucleus</keyword>
<keyword evidence="2" id="KW-0479">Metal-binding</keyword>
<keyword evidence="5" id="KW-0862">Zinc</keyword>
<feature type="non-terminal residue" evidence="9">
    <location>
        <position position="1"/>
    </location>
</feature>
<dbReference type="Pfam" id="PF00096">
    <property type="entry name" value="zf-C2H2"/>
    <property type="match status" value="1"/>
</dbReference>
<feature type="domain" description="C2H2-type" evidence="8">
    <location>
        <begin position="27"/>
        <end position="54"/>
    </location>
</feature>
<comment type="caution">
    <text evidence="9">The sequence shown here is derived from an EMBL/GenBank/DDBJ whole genome shotgun (WGS) entry which is preliminary data.</text>
</comment>